<sequence length="53" mass="5231">MLRVTLLALLSVAMLPVTAAAQVDPGGQPPPDGQAPPPDGQAPPPDGQAPPPD</sequence>
<dbReference type="AlphaFoldDB" id="A0A382H2Y7"/>
<dbReference type="EMBL" id="UINC01058834">
    <property type="protein sequence ID" value="SVB81549.1"/>
    <property type="molecule type" value="Genomic_DNA"/>
</dbReference>
<name>A0A382H2Y7_9ZZZZ</name>
<feature type="non-terminal residue" evidence="2">
    <location>
        <position position="53"/>
    </location>
</feature>
<accession>A0A382H2Y7</accession>
<protein>
    <submittedName>
        <fullName evidence="2">Uncharacterized protein</fullName>
    </submittedName>
</protein>
<proteinExistence type="predicted"/>
<feature type="compositionally biased region" description="Pro residues" evidence="1">
    <location>
        <begin position="27"/>
        <end position="53"/>
    </location>
</feature>
<gene>
    <name evidence="2" type="ORF">METZ01_LOCUS234403</name>
</gene>
<evidence type="ECO:0000313" key="2">
    <source>
        <dbReference type="EMBL" id="SVB81549.1"/>
    </source>
</evidence>
<reference evidence="2" key="1">
    <citation type="submission" date="2018-05" db="EMBL/GenBank/DDBJ databases">
        <authorList>
            <person name="Lanie J.A."/>
            <person name="Ng W.-L."/>
            <person name="Kazmierczak K.M."/>
            <person name="Andrzejewski T.M."/>
            <person name="Davidsen T.M."/>
            <person name="Wayne K.J."/>
            <person name="Tettelin H."/>
            <person name="Glass J.I."/>
            <person name="Rusch D."/>
            <person name="Podicherti R."/>
            <person name="Tsui H.-C.T."/>
            <person name="Winkler M.E."/>
        </authorList>
    </citation>
    <scope>NUCLEOTIDE SEQUENCE</scope>
</reference>
<feature type="region of interest" description="Disordered" evidence="1">
    <location>
        <begin position="21"/>
        <end position="53"/>
    </location>
</feature>
<evidence type="ECO:0000256" key="1">
    <source>
        <dbReference type="SAM" id="MobiDB-lite"/>
    </source>
</evidence>
<organism evidence="2">
    <name type="scientific">marine metagenome</name>
    <dbReference type="NCBI Taxonomy" id="408172"/>
    <lineage>
        <taxon>unclassified sequences</taxon>
        <taxon>metagenomes</taxon>
        <taxon>ecological metagenomes</taxon>
    </lineage>
</organism>